<dbReference type="EMBL" id="CASHTH010003420">
    <property type="protein sequence ID" value="CAI8044749.1"/>
    <property type="molecule type" value="Genomic_DNA"/>
</dbReference>
<evidence type="ECO:0000256" key="1">
    <source>
        <dbReference type="SAM" id="Phobius"/>
    </source>
</evidence>
<dbReference type="Proteomes" id="UP001174909">
    <property type="component" value="Unassembled WGS sequence"/>
</dbReference>
<proteinExistence type="predicted"/>
<name>A0AA35TBG6_GEOBA</name>
<feature type="transmembrane region" description="Helical" evidence="1">
    <location>
        <begin position="12"/>
        <end position="33"/>
    </location>
</feature>
<protein>
    <submittedName>
        <fullName evidence="2">Uncharacterized protein</fullName>
    </submittedName>
</protein>
<reference evidence="2" key="1">
    <citation type="submission" date="2023-03" db="EMBL/GenBank/DDBJ databases">
        <authorList>
            <person name="Steffen K."/>
            <person name="Cardenas P."/>
        </authorList>
    </citation>
    <scope>NUCLEOTIDE SEQUENCE</scope>
</reference>
<keyword evidence="3" id="KW-1185">Reference proteome</keyword>
<comment type="caution">
    <text evidence="2">The sequence shown here is derived from an EMBL/GenBank/DDBJ whole genome shotgun (WGS) entry which is preliminary data.</text>
</comment>
<keyword evidence="1" id="KW-1133">Transmembrane helix</keyword>
<organism evidence="2 3">
    <name type="scientific">Geodia barretti</name>
    <name type="common">Barrett's horny sponge</name>
    <dbReference type="NCBI Taxonomy" id="519541"/>
    <lineage>
        <taxon>Eukaryota</taxon>
        <taxon>Metazoa</taxon>
        <taxon>Porifera</taxon>
        <taxon>Demospongiae</taxon>
        <taxon>Heteroscleromorpha</taxon>
        <taxon>Tetractinellida</taxon>
        <taxon>Astrophorina</taxon>
        <taxon>Geodiidae</taxon>
        <taxon>Geodia</taxon>
    </lineage>
</organism>
<keyword evidence="1" id="KW-0472">Membrane</keyword>
<keyword evidence="1" id="KW-0812">Transmembrane</keyword>
<evidence type="ECO:0000313" key="2">
    <source>
        <dbReference type="EMBL" id="CAI8044749.1"/>
    </source>
</evidence>
<dbReference type="AlphaFoldDB" id="A0AA35TBG6"/>
<evidence type="ECO:0000313" key="3">
    <source>
        <dbReference type="Proteomes" id="UP001174909"/>
    </source>
</evidence>
<gene>
    <name evidence="2" type="ORF">GBAR_LOCUS24788</name>
</gene>
<sequence length="40" mass="4544">MNSQSVSWLKLNVITIISGFCGRVNVFLVSVLVEEEKEQF</sequence>
<accession>A0AA35TBG6</accession>